<proteinExistence type="predicted"/>
<reference evidence="2" key="1">
    <citation type="journal article" date="2023" name="G3 (Bethesda)">
        <title>Whole genome assembly and annotation of the endangered Caribbean coral Acropora cervicornis.</title>
        <authorList>
            <person name="Selwyn J.D."/>
            <person name="Vollmer S.V."/>
        </authorList>
    </citation>
    <scope>NUCLEOTIDE SEQUENCE</scope>
    <source>
        <strain evidence="2">K2</strain>
    </source>
</reference>
<feature type="region of interest" description="Disordered" evidence="1">
    <location>
        <begin position="48"/>
        <end position="163"/>
    </location>
</feature>
<dbReference type="InterPro" id="IPR004242">
    <property type="entry name" value="Transposase_21"/>
</dbReference>
<name>A0AAD9UZA9_ACRCE</name>
<evidence type="ECO:0000256" key="1">
    <source>
        <dbReference type="SAM" id="MobiDB-lite"/>
    </source>
</evidence>
<feature type="compositionally biased region" description="Basic and acidic residues" evidence="1">
    <location>
        <begin position="69"/>
        <end position="78"/>
    </location>
</feature>
<accession>A0AAD9UZA9</accession>
<protein>
    <submittedName>
        <fullName evidence="2">Uncharacterized protein</fullName>
    </submittedName>
</protein>
<organism evidence="2 3">
    <name type="scientific">Acropora cervicornis</name>
    <name type="common">Staghorn coral</name>
    <dbReference type="NCBI Taxonomy" id="6130"/>
    <lineage>
        <taxon>Eukaryota</taxon>
        <taxon>Metazoa</taxon>
        <taxon>Cnidaria</taxon>
        <taxon>Anthozoa</taxon>
        <taxon>Hexacorallia</taxon>
        <taxon>Scleractinia</taxon>
        <taxon>Astrocoeniina</taxon>
        <taxon>Acroporidae</taxon>
        <taxon>Acropora</taxon>
    </lineage>
</organism>
<feature type="compositionally biased region" description="Low complexity" evidence="1">
    <location>
        <begin position="48"/>
        <end position="63"/>
    </location>
</feature>
<dbReference type="AlphaFoldDB" id="A0AAD9UZA9"/>
<gene>
    <name evidence="2" type="ORF">P5673_023241</name>
</gene>
<feature type="compositionally biased region" description="Low complexity" evidence="1">
    <location>
        <begin position="89"/>
        <end position="101"/>
    </location>
</feature>
<evidence type="ECO:0000313" key="2">
    <source>
        <dbReference type="EMBL" id="KAK2555257.1"/>
    </source>
</evidence>
<sequence length="598" mass="66269">MLQFSPIHARVIDFSKAANKARRHNAIFGNKAFHCKLSIRSDDPEFSGQFSDSSSSLSAGHQSPTMEVHSTHSNKDDNSMVGCEIQQENFASDSNASSDSSDFTRKDDFGSQSTEGFSDVSSGLSDSEEGVINVSAVSSELSNDEESVVDMESGHDLPDDELDSNGPSTLLLFEGSSKKVLETLAGYFYWFSSHPSITKSALSSLLSHEHFNVLPPGNNLPSTYEQAEDQPLQLFKVGKLENRPKCYKDRFAANAQPLRRFVYYPVGPRWRRLYECEAVSELLQSHSLQKQGDFMTDVCDSPCRKAAYAEGGFFQGDTRGFSVHLSTDGVNPFSANKITYSMWPIMLSVLNWPKTHRNRFENIMLVGIIPANGKEEPKSVDPYIEVLVDEVMELCGTTFYFFIFFQRESFTFRVPFHNYVLDYPGLNKVFCSTGAGPLQGCMWCEIFGVSRYDASDEERNLQDCTVTHWLQSQSKNLADFLPAGYRKVKKSPVSQLPLMHHCAMAIYITIPSSVKVVSISADSTVFFFKTSFLFSGRAMFCQHCGTSCGTDANYCVNCGQELVQTSKELASQAHIASDVCKSGPSGCSEPLKGKGAFG</sequence>
<dbReference type="EMBL" id="JARQWQ010000064">
    <property type="protein sequence ID" value="KAK2555257.1"/>
    <property type="molecule type" value="Genomic_DNA"/>
</dbReference>
<dbReference type="Pfam" id="PF02992">
    <property type="entry name" value="Transposase_21"/>
    <property type="match status" value="1"/>
</dbReference>
<feature type="compositionally biased region" description="Polar residues" evidence="1">
    <location>
        <begin position="110"/>
        <end position="125"/>
    </location>
</feature>
<reference evidence="2" key="2">
    <citation type="journal article" date="2023" name="Science">
        <title>Genomic signatures of disease resistance in endangered staghorn corals.</title>
        <authorList>
            <person name="Vollmer S.V."/>
            <person name="Selwyn J.D."/>
            <person name="Despard B.A."/>
            <person name="Roesel C.L."/>
        </authorList>
    </citation>
    <scope>NUCLEOTIDE SEQUENCE</scope>
    <source>
        <strain evidence="2">K2</strain>
    </source>
</reference>
<keyword evidence="3" id="KW-1185">Reference proteome</keyword>
<dbReference type="Proteomes" id="UP001249851">
    <property type="component" value="Unassembled WGS sequence"/>
</dbReference>
<evidence type="ECO:0000313" key="3">
    <source>
        <dbReference type="Proteomes" id="UP001249851"/>
    </source>
</evidence>
<comment type="caution">
    <text evidence="2">The sequence shown here is derived from an EMBL/GenBank/DDBJ whole genome shotgun (WGS) entry which is preliminary data.</text>
</comment>